<dbReference type="KEGG" id="samy:DB32_006718"/>
<dbReference type="STRING" id="927083.DB32_006718"/>
<evidence type="ECO:0000313" key="4">
    <source>
        <dbReference type="Proteomes" id="UP000034883"/>
    </source>
</evidence>
<keyword evidence="4" id="KW-1185">Reference proteome</keyword>
<dbReference type="OrthoDB" id="5290005at2"/>
<dbReference type="InterPro" id="IPR036866">
    <property type="entry name" value="RibonucZ/Hydroxyglut_hydro"/>
</dbReference>
<feature type="domain" description="Metallo-beta-lactamase" evidence="2">
    <location>
        <begin position="13"/>
        <end position="197"/>
    </location>
</feature>
<evidence type="ECO:0000256" key="1">
    <source>
        <dbReference type="ARBA" id="ARBA00005250"/>
    </source>
</evidence>
<evidence type="ECO:0000259" key="2">
    <source>
        <dbReference type="SMART" id="SM00849"/>
    </source>
</evidence>
<sequence>MTKVHRIEGRVMLVNAHLVESAEGVVLVDGMLTVSDARLVRDAIAAIGKPLRAAIVTHAHPDHYAGLVTILADRPVPIHATPAVRAAIERDDAIKNEIVGPMMQGEWPTTRVFPDADVAPGTTLRVAGIAFDVVDLGPAESPADSLYRFSEREWFVGDLVYSRMHAYLADGFAAQWLAVLERLERELPRDAVLHVGHGEPGGRALVAAQRRYVEAFAESVERHRGAPRDRRRAAVVADMKRHLPTDDLVFLMELSVDPFAG</sequence>
<proteinExistence type="inferred from homology"/>
<comment type="similarity">
    <text evidence="1">Belongs to the metallo-beta-lactamase superfamily. Class-B beta-lactamase family.</text>
</comment>
<evidence type="ECO:0000313" key="3">
    <source>
        <dbReference type="EMBL" id="AKF09569.1"/>
    </source>
</evidence>
<dbReference type="RefSeq" id="WP_053236605.1">
    <property type="nucleotide sequence ID" value="NZ_CP011125.1"/>
</dbReference>
<reference evidence="3 4" key="1">
    <citation type="submission" date="2015-03" db="EMBL/GenBank/DDBJ databases">
        <title>Genome assembly of Sandaracinus amylolyticus DSM 53668.</title>
        <authorList>
            <person name="Sharma G."/>
            <person name="Subramanian S."/>
        </authorList>
    </citation>
    <scope>NUCLEOTIDE SEQUENCE [LARGE SCALE GENOMIC DNA]</scope>
    <source>
        <strain evidence="3 4">DSM 53668</strain>
    </source>
</reference>
<dbReference type="PANTHER" id="PTHR42951:SF4">
    <property type="entry name" value="ACYL-COENZYME A THIOESTERASE MBLAC2"/>
    <property type="match status" value="1"/>
</dbReference>
<dbReference type="GO" id="GO:0017001">
    <property type="term" value="P:antibiotic catabolic process"/>
    <property type="evidence" value="ECO:0007669"/>
    <property type="project" value="UniProtKB-ARBA"/>
</dbReference>
<gene>
    <name evidence="3" type="ORF">DB32_006718</name>
</gene>
<accession>A0A0F6SGZ8</accession>
<name>A0A0F6SGZ8_9BACT</name>
<dbReference type="SMART" id="SM00849">
    <property type="entry name" value="Lactamase_B"/>
    <property type="match status" value="1"/>
</dbReference>
<dbReference type="Pfam" id="PF00753">
    <property type="entry name" value="Lactamase_B"/>
    <property type="match status" value="1"/>
</dbReference>
<dbReference type="SUPFAM" id="SSF56281">
    <property type="entry name" value="Metallo-hydrolase/oxidoreductase"/>
    <property type="match status" value="1"/>
</dbReference>
<dbReference type="EMBL" id="CP011125">
    <property type="protein sequence ID" value="AKF09569.1"/>
    <property type="molecule type" value="Genomic_DNA"/>
</dbReference>
<dbReference type="InterPro" id="IPR001279">
    <property type="entry name" value="Metallo-B-lactamas"/>
</dbReference>
<organism evidence="3 4">
    <name type="scientific">Sandaracinus amylolyticus</name>
    <dbReference type="NCBI Taxonomy" id="927083"/>
    <lineage>
        <taxon>Bacteria</taxon>
        <taxon>Pseudomonadati</taxon>
        <taxon>Myxococcota</taxon>
        <taxon>Polyangia</taxon>
        <taxon>Polyangiales</taxon>
        <taxon>Sandaracinaceae</taxon>
        <taxon>Sandaracinus</taxon>
    </lineage>
</organism>
<protein>
    <submittedName>
        <fullName evidence="3">Metallo-beta-lactamase superfamily protein</fullName>
    </submittedName>
</protein>
<dbReference type="Gene3D" id="3.60.15.10">
    <property type="entry name" value="Ribonuclease Z/Hydroxyacylglutathione hydrolase-like"/>
    <property type="match status" value="1"/>
</dbReference>
<dbReference type="Proteomes" id="UP000034883">
    <property type="component" value="Chromosome"/>
</dbReference>
<dbReference type="InterPro" id="IPR050855">
    <property type="entry name" value="NDM-1-like"/>
</dbReference>
<dbReference type="AlphaFoldDB" id="A0A0F6SGZ8"/>
<dbReference type="PANTHER" id="PTHR42951">
    <property type="entry name" value="METALLO-BETA-LACTAMASE DOMAIN-CONTAINING"/>
    <property type="match status" value="1"/>
</dbReference>